<reference evidence="1 2" key="1">
    <citation type="submission" date="2021-03" db="EMBL/GenBank/DDBJ databases">
        <title>Antimicrobial resistance genes in bacteria isolated from Japanese honey, and their potential for conferring macrolide and lincosamide resistance in the American foulbrood pathogen Paenibacillus larvae.</title>
        <authorList>
            <person name="Okamoto M."/>
            <person name="Kumagai M."/>
            <person name="Kanamori H."/>
            <person name="Takamatsu D."/>
        </authorList>
    </citation>
    <scope>NUCLEOTIDE SEQUENCE [LARGE SCALE GENOMIC DNA]</scope>
    <source>
        <strain evidence="1 2">J1TS3</strain>
    </source>
</reference>
<dbReference type="Pfam" id="PF13419">
    <property type="entry name" value="HAD_2"/>
    <property type="match status" value="1"/>
</dbReference>
<gene>
    <name evidence="1" type="ORF">J1TS3_20560</name>
</gene>
<dbReference type="InterPro" id="IPR052550">
    <property type="entry name" value="Pyrimidine_5'-ntase_YjjG"/>
</dbReference>
<dbReference type="NCBIfam" id="TIGR01549">
    <property type="entry name" value="HAD-SF-IA-v1"/>
    <property type="match status" value="1"/>
</dbReference>
<dbReference type="InterPro" id="IPR041492">
    <property type="entry name" value="HAD_2"/>
</dbReference>
<dbReference type="InterPro" id="IPR036412">
    <property type="entry name" value="HAD-like_sf"/>
</dbReference>
<organism evidence="1 2">
    <name type="scientific">Siminovitchia fordii</name>
    <dbReference type="NCBI Taxonomy" id="254759"/>
    <lineage>
        <taxon>Bacteria</taxon>
        <taxon>Bacillati</taxon>
        <taxon>Bacillota</taxon>
        <taxon>Bacilli</taxon>
        <taxon>Bacillales</taxon>
        <taxon>Bacillaceae</taxon>
        <taxon>Siminovitchia</taxon>
    </lineage>
</organism>
<dbReference type="SUPFAM" id="SSF56784">
    <property type="entry name" value="HAD-like"/>
    <property type="match status" value="1"/>
</dbReference>
<dbReference type="InterPro" id="IPR011951">
    <property type="entry name" value="HAD-SF_hydro_IA_YjjG/PynA"/>
</dbReference>
<dbReference type="NCBIfam" id="TIGR02254">
    <property type="entry name" value="YjjG_YfnB"/>
    <property type="match status" value="1"/>
</dbReference>
<dbReference type="Gene3D" id="1.10.150.240">
    <property type="entry name" value="Putative phosphatase, domain 2"/>
    <property type="match status" value="1"/>
</dbReference>
<dbReference type="RefSeq" id="WP_018706070.1">
    <property type="nucleotide sequence ID" value="NZ_BOQT01000006.1"/>
</dbReference>
<dbReference type="Gene3D" id="3.40.50.1000">
    <property type="entry name" value="HAD superfamily/HAD-like"/>
    <property type="match status" value="1"/>
</dbReference>
<dbReference type="PANTHER" id="PTHR47478:SF1">
    <property type="entry name" value="PYRIMIDINE 5'-NUCLEOTIDASE YJJG"/>
    <property type="match status" value="1"/>
</dbReference>
<comment type="caution">
    <text evidence="1">The sequence shown here is derived from an EMBL/GenBank/DDBJ whole genome shotgun (WGS) entry which is preliminary data.</text>
</comment>
<dbReference type="EMBL" id="BOQT01000006">
    <property type="protein sequence ID" value="GIN20922.1"/>
    <property type="molecule type" value="Genomic_DNA"/>
</dbReference>
<dbReference type="Proteomes" id="UP000680279">
    <property type="component" value="Unassembled WGS sequence"/>
</dbReference>
<dbReference type="InterPro" id="IPR006439">
    <property type="entry name" value="HAD-SF_hydro_IA"/>
</dbReference>
<dbReference type="InterPro" id="IPR023214">
    <property type="entry name" value="HAD_sf"/>
</dbReference>
<name>A0ABQ4K5B4_9BACI</name>
<protein>
    <submittedName>
        <fullName evidence="1">Noncanonical pyrimidine nucleotidase, YjjG family protein</fullName>
    </submittedName>
</protein>
<keyword evidence="2" id="KW-1185">Reference proteome</keyword>
<sequence>MKYETILFDMDDTLFDFRLSEKMALKNVFFEFGLSKGFSDYQTSYKEISAVLWSELEKGELMLSKLGVERFRRLFLKHNLEINPEEFGSKYLEYLGKEPHLIQGAVKLCSSLNDYRLAVVSNGFQDVQDSRIQKSPLCSTFVEVITSEKAGYQKPDTRIFDYTFSKLQIKDKAQVLIVGDSLTSDIQGGINYGIDACWFNPKQRKNHTDILPTYEITELTDLLKIISKEFSLKF</sequence>
<proteinExistence type="predicted"/>
<evidence type="ECO:0000313" key="1">
    <source>
        <dbReference type="EMBL" id="GIN20922.1"/>
    </source>
</evidence>
<dbReference type="PANTHER" id="PTHR47478">
    <property type="match status" value="1"/>
</dbReference>
<dbReference type="SFLD" id="SFLDG01129">
    <property type="entry name" value="C1.5:_HAD__Beta-PGM__Phosphata"/>
    <property type="match status" value="1"/>
</dbReference>
<accession>A0ABQ4K5B4</accession>
<dbReference type="SFLD" id="SFLDS00003">
    <property type="entry name" value="Haloacid_Dehalogenase"/>
    <property type="match status" value="1"/>
</dbReference>
<dbReference type="InterPro" id="IPR023198">
    <property type="entry name" value="PGP-like_dom2"/>
</dbReference>
<evidence type="ECO:0000313" key="2">
    <source>
        <dbReference type="Proteomes" id="UP000680279"/>
    </source>
</evidence>